<name>A0A7S2VMW6_9DINO</name>
<evidence type="ECO:0000256" key="1">
    <source>
        <dbReference type="SAM" id="Coils"/>
    </source>
</evidence>
<protein>
    <submittedName>
        <fullName evidence="3">Uncharacterized protein</fullName>
    </submittedName>
</protein>
<evidence type="ECO:0000313" key="3">
    <source>
        <dbReference type="EMBL" id="CAD9639940.1"/>
    </source>
</evidence>
<evidence type="ECO:0000256" key="2">
    <source>
        <dbReference type="SAM" id="MobiDB-lite"/>
    </source>
</evidence>
<reference evidence="3" key="1">
    <citation type="submission" date="2021-01" db="EMBL/GenBank/DDBJ databases">
        <authorList>
            <person name="Corre E."/>
            <person name="Pelletier E."/>
            <person name="Niang G."/>
            <person name="Scheremetjew M."/>
            <person name="Finn R."/>
            <person name="Kale V."/>
            <person name="Holt S."/>
            <person name="Cochrane G."/>
            <person name="Meng A."/>
            <person name="Brown T."/>
            <person name="Cohen L."/>
        </authorList>
    </citation>
    <scope>NUCLEOTIDE SEQUENCE</scope>
    <source>
        <strain evidence="3">RCC3387</strain>
    </source>
</reference>
<keyword evidence="1" id="KW-0175">Coiled coil</keyword>
<feature type="region of interest" description="Disordered" evidence="2">
    <location>
        <begin position="93"/>
        <end position="122"/>
    </location>
</feature>
<dbReference type="AlphaFoldDB" id="A0A7S2VMW6"/>
<sequence>MSFVGASGAAQSDEGQDLLRRWRRSAAELSQVDRVLEELQEEVKRFEVRKRIIASDEARLREHVLSKGLALVNEISPPAAKAAPLVGASPAVFSLSAPEDGSPGSTSIGDDGDSSPGSSCAADEWEQGLEVLNVAESRDRAAKLRAHCMKAANKNRGGAFVEKAVATIRARGRAAKP</sequence>
<dbReference type="EMBL" id="HBGW01091043">
    <property type="protein sequence ID" value="CAD9639940.1"/>
    <property type="molecule type" value="Transcribed_RNA"/>
</dbReference>
<gene>
    <name evidence="3" type="ORF">BRAN1462_LOCUS57762</name>
</gene>
<proteinExistence type="predicted"/>
<feature type="coiled-coil region" evidence="1">
    <location>
        <begin position="29"/>
        <end position="56"/>
    </location>
</feature>
<organism evidence="3">
    <name type="scientific">Zooxanthella nutricula</name>
    <dbReference type="NCBI Taxonomy" id="1333877"/>
    <lineage>
        <taxon>Eukaryota</taxon>
        <taxon>Sar</taxon>
        <taxon>Alveolata</taxon>
        <taxon>Dinophyceae</taxon>
        <taxon>Peridiniales</taxon>
        <taxon>Peridiniales incertae sedis</taxon>
        <taxon>Zooxanthella</taxon>
    </lineage>
</organism>
<accession>A0A7S2VMW6</accession>
<feature type="compositionally biased region" description="Low complexity" evidence="2">
    <location>
        <begin position="100"/>
        <end position="119"/>
    </location>
</feature>